<dbReference type="Proteomes" id="UP001254608">
    <property type="component" value="Unassembled WGS sequence"/>
</dbReference>
<dbReference type="RefSeq" id="WP_311363619.1">
    <property type="nucleotide sequence ID" value="NZ_JAVRIC010000002.1"/>
</dbReference>
<name>A0ABU2WEE7_9GAMM</name>
<evidence type="ECO:0000256" key="2">
    <source>
        <dbReference type="SAM" id="SignalP"/>
    </source>
</evidence>
<protein>
    <submittedName>
        <fullName evidence="3">Uncharacterized protein</fullName>
    </submittedName>
</protein>
<sequence length="89" mass="8287">MSSTIKVLAIALAMTAAPAAFAQESGNSAGFGATENASGNAKWMSVGVTTGAAVVIGAAIAAATDDDNAGSGTSTGTSATGTSTATSTN</sequence>
<reference evidence="3 4" key="1">
    <citation type="submission" date="2023-09" db="EMBL/GenBank/DDBJ databases">
        <authorList>
            <person name="Rey-Velasco X."/>
        </authorList>
    </citation>
    <scope>NUCLEOTIDE SEQUENCE [LARGE SCALE GENOMIC DNA]</scope>
    <source>
        <strain evidence="3 4">W345</strain>
    </source>
</reference>
<evidence type="ECO:0000313" key="4">
    <source>
        <dbReference type="Proteomes" id="UP001254608"/>
    </source>
</evidence>
<comment type="caution">
    <text evidence="3">The sequence shown here is derived from an EMBL/GenBank/DDBJ whole genome shotgun (WGS) entry which is preliminary data.</text>
</comment>
<organism evidence="3 4">
    <name type="scientific">Banduia mediterranea</name>
    <dbReference type="NCBI Taxonomy" id="3075609"/>
    <lineage>
        <taxon>Bacteria</taxon>
        <taxon>Pseudomonadati</taxon>
        <taxon>Pseudomonadota</taxon>
        <taxon>Gammaproteobacteria</taxon>
        <taxon>Nevskiales</taxon>
        <taxon>Algiphilaceae</taxon>
        <taxon>Banduia</taxon>
    </lineage>
</organism>
<keyword evidence="2" id="KW-0732">Signal</keyword>
<evidence type="ECO:0000256" key="1">
    <source>
        <dbReference type="SAM" id="MobiDB-lite"/>
    </source>
</evidence>
<evidence type="ECO:0000313" key="3">
    <source>
        <dbReference type="EMBL" id="MDT0496230.1"/>
    </source>
</evidence>
<feature type="chain" id="PRO_5047336803" evidence="2">
    <location>
        <begin position="23"/>
        <end position="89"/>
    </location>
</feature>
<proteinExistence type="predicted"/>
<gene>
    <name evidence="3" type="ORF">RM530_02465</name>
</gene>
<feature type="signal peptide" evidence="2">
    <location>
        <begin position="1"/>
        <end position="22"/>
    </location>
</feature>
<feature type="region of interest" description="Disordered" evidence="1">
    <location>
        <begin position="65"/>
        <end position="89"/>
    </location>
</feature>
<accession>A0ABU2WEE7</accession>
<dbReference type="EMBL" id="JAVRIC010000002">
    <property type="protein sequence ID" value="MDT0496230.1"/>
    <property type="molecule type" value="Genomic_DNA"/>
</dbReference>
<keyword evidence="4" id="KW-1185">Reference proteome</keyword>